<keyword evidence="2" id="KW-0863">Zinc-finger</keyword>
<keyword evidence="1" id="KW-0064">Aspartyl protease</keyword>
<feature type="region of interest" description="Disordered" evidence="3">
    <location>
        <begin position="1537"/>
        <end position="1572"/>
    </location>
</feature>
<feature type="domain" description="CCHC-type" evidence="4">
    <location>
        <begin position="184"/>
        <end position="199"/>
    </location>
</feature>
<dbReference type="PROSITE" id="PS50158">
    <property type="entry name" value="ZF_CCHC"/>
    <property type="match status" value="2"/>
</dbReference>
<dbReference type="PANTHER" id="PTHR11439">
    <property type="entry name" value="GAG-POL-RELATED RETROTRANSPOSON"/>
    <property type="match status" value="1"/>
</dbReference>
<evidence type="ECO:0000313" key="5">
    <source>
        <dbReference type="EMBL" id="GEU52140.1"/>
    </source>
</evidence>
<dbReference type="InterPro" id="IPR013103">
    <property type="entry name" value="RVT_2"/>
</dbReference>
<evidence type="ECO:0000259" key="4">
    <source>
        <dbReference type="PROSITE" id="PS50158"/>
    </source>
</evidence>
<feature type="compositionally biased region" description="Basic and acidic residues" evidence="3">
    <location>
        <begin position="1490"/>
        <end position="1506"/>
    </location>
</feature>
<dbReference type="GO" id="GO:0003676">
    <property type="term" value="F:nucleic acid binding"/>
    <property type="evidence" value="ECO:0007669"/>
    <property type="project" value="InterPro"/>
</dbReference>
<dbReference type="GO" id="GO:0004190">
    <property type="term" value="F:aspartic-type endopeptidase activity"/>
    <property type="evidence" value="ECO:0007669"/>
    <property type="project" value="UniProtKB-KW"/>
</dbReference>
<dbReference type="InterPro" id="IPR001878">
    <property type="entry name" value="Znf_CCHC"/>
</dbReference>
<feature type="compositionally biased region" description="Pro residues" evidence="3">
    <location>
        <begin position="1050"/>
        <end position="1069"/>
    </location>
</feature>
<feature type="compositionally biased region" description="Basic and acidic residues" evidence="3">
    <location>
        <begin position="2028"/>
        <end position="2043"/>
    </location>
</feature>
<dbReference type="PANTHER" id="PTHR11439:SF495">
    <property type="entry name" value="REVERSE TRANSCRIPTASE, RNA-DEPENDENT DNA POLYMERASE-RELATED"/>
    <property type="match status" value="1"/>
</dbReference>
<evidence type="ECO:0000256" key="1">
    <source>
        <dbReference type="ARBA" id="ARBA00022750"/>
    </source>
</evidence>
<dbReference type="CDD" id="cd09272">
    <property type="entry name" value="RNase_HI_RT_Ty1"/>
    <property type="match status" value="2"/>
</dbReference>
<feature type="compositionally biased region" description="Basic and acidic residues" evidence="3">
    <location>
        <begin position="345"/>
        <end position="358"/>
    </location>
</feature>
<feature type="region of interest" description="Disordered" evidence="3">
    <location>
        <begin position="1045"/>
        <end position="1085"/>
    </location>
</feature>
<dbReference type="EMBL" id="BKCJ010002971">
    <property type="protein sequence ID" value="GEU52140.1"/>
    <property type="molecule type" value="Genomic_DNA"/>
</dbReference>
<dbReference type="InterPro" id="IPR057670">
    <property type="entry name" value="SH3_retrovirus"/>
</dbReference>
<feature type="compositionally biased region" description="Low complexity" evidence="3">
    <location>
        <begin position="1070"/>
        <end position="1085"/>
    </location>
</feature>
<name>A0A6L2KTR8_TANCI</name>
<feature type="region of interest" description="Disordered" evidence="3">
    <location>
        <begin position="1588"/>
        <end position="1621"/>
    </location>
</feature>
<feature type="region of interest" description="Disordered" evidence="3">
    <location>
        <begin position="196"/>
        <end position="219"/>
    </location>
</feature>
<protein>
    <submittedName>
        <fullName evidence="5">Putative ribonuclease H-like domain-containing protein</fullName>
    </submittedName>
</protein>
<feature type="region of interest" description="Disordered" evidence="3">
    <location>
        <begin position="317"/>
        <end position="358"/>
    </location>
</feature>
<proteinExistence type="predicted"/>
<dbReference type="InterPro" id="IPR043502">
    <property type="entry name" value="DNA/RNA_pol_sf"/>
</dbReference>
<keyword evidence="1" id="KW-0645">Protease</keyword>
<feature type="compositionally biased region" description="Polar residues" evidence="3">
    <location>
        <begin position="2057"/>
        <end position="2066"/>
    </location>
</feature>
<feature type="region of interest" description="Disordered" evidence="3">
    <location>
        <begin position="2021"/>
        <end position="2066"/>
    </location>
</feature>
<dbReference type="InterPro" id="IPR025724">
    <property type="entry name" value="GAG-pre-integrase_dom"/>
</dbReference>
<dbReference type="Gene3D" id="4.10.60.10">
    <property type="entry name" value="Zinc finger, CCHC-type"/>
    <property type="match status" value="1"/>
</dbReference>
<feature type="non-terminal residue" evidence="5">
    <location>
        <position position="1"/>
    </location>
</feature>
<feature type="region of interest" description="Disordered" evidence="3">
    <location>
        <begin position="2832"/>
        <end position="2851"/>
    </location>
</feature>
<dbReference type="InterPro" id="IPR036875">
    <property type="entry name" value="Znf_CCHC_sf"/>
</dbReference>
<organism evidence="5">
    <name type="scientific">Tanacetum cinerariifolium</name>
    <name type="common">Dalmatian daisy</name>
    <name type="synonym">Chrysanthemum cinerariifolium</name>
    <dbReference type="NCBI Taxonomy" id="118510"/>
    <lineage>
        <taxon>Eukaryota</taxon>
        <taxon>Viridiplantae</taxon>
        <taxon>Streptophyta</taxon>
        <taxon>Embryophyta</taxon>
        <taxon>Tracheophyta</taxon>
        <taxon>Spermatophyta</taxon>
        <taxon>Magnoliopsida</taxon>
        <taxon>eudicotyledons</taxon>
        <taxon>Gunneridae</taxon>
        <taxon>Pentapetalae</taxon>
        <taxon>asterids</taxon>
        <taxon>campanulids</taxon>
        <taxon>Asterales</taxon>
        <taxon>Asteraceae</taxon>
        <taxon>Asteroideae</taxon>
        <taxon>Anthemideae</taxon>
        <taxon>Anthemidinae</taxon>
        <taxon>Tanacetum</taxon>
    </lineage>
</organism>
<dbReference type="Pfam" id="PF25597">
    <property type="entry name" value="SH3_retrovirus"/>
    <property type="match status" value="2"/>
</dbReference>
<dbReference type="SUPFAM" id="SSF56672">
    <property type="entry name" value="DNA/RNA polymerases"/>
    <property type="match status" value="1"/>
</dbReference>
<keyword evidence="2" id="KW-0479">Metal-binding</keyword>
<evidence type="ECO:0000256" key="2">
    <source>
        <dbReference type="PROSITE-ProRule" id="PRU00047"/>
    </source>
</evidence>
<feature type="region of interest" description="Disordered" evidence="3">
    <location>
        <begin position="1490"/>
        <end position="1514"/>
    </location>
</feature>
<keyword evidence="1" id="KW-0378">Hydrolase</keyword>
<dbReference type="GO" id="GO:0008270">
    <property type="term" value="F:zinc ion binding"/>
    <property type="evidence" value="ECO:0007669"/>
    <property type="project" value="UniProtKB-KW"/>
</dbReference>
<dbReference type="SUPFAM" id="SSF57756">
    <property type="entry name" value="Retrovirus zinc finger-like domains"/>
    <property type="match status" value="2"/>
</dbReference>
<dbReference type="Pfam" id="PF22936">
    <property type="entry name" value="Pol_BBD"/>
    <property type="match status" value="1"/>
</dbReference>
<dbReference type="InterPro" id="IPR054722">
    <property type="entry name" value="PolX-like_BBD"/>
</dbReference>
<comment type="caution">
    <text evidence="5">The sequence shown here is derived from an EMBL/GenBank/DDBJ whole genome shotgun (WGS) entry which is preliminary data.</text>
</comment>
<feature type="domain" description="CCHC-type" evidence="4">
    <location>
        <begin position="1474"/>
        <end position="1488"/>
    </location>
</feature>
<keyword evidence="2" id="KW-0862">Zinc</keyword>
<dbReference type="SMART" id="SM00343">
    <property type="entry name" value="ZnF_C2HC"/>
    <property type="match status" value="2"/>
</dbReference>
<gene>
    <name evidence="5" type="ORF">Tci_024118</name>
</gene>
<sequence>ARGTLLMALPDKHQLKFNIHKDAKSLMEAIEKRNKVDLEDQSLDDFFNNFKIYEAEVKGSSSTSHTTQNIAFVSLQNYDSTNESVSAVPSVSAASTKHSASILPYVDNLSGAVIYSFFASPSNSPQLDNDDLKQIDADDLEEMDLKWQMVMLTMRARRFLQRTGRNLGANETTSIRFDMCKVECYNCHRRGHFARKCRSPRDTRNKDTQRRNVSVETSTSNALLSQCDGVGSYNWSFQAIEEPTNYALMAFTSSSSSSSSDDHVPTSPMHDRYKLGEGYHDVPPLYTGTFMPFKTDLVFHDAPTASETVPNVLNVEPSEPMPTQKEPSFVQPTKHVKTPRTSVKSVEHPKQPKNLRKDIPKSRDHVSRLTSASMTLKQFDYTDALGRSKILVTKPHNKTPYELLLGRTPSIGFMRPFACHVTILNTLDALVKFDGKADDGFLVGYSVSSKAFRVFNSRTKIIQETLHINFLENQPNIAGNGPTWPFDIDTLSQSMNYQPVVTGNQPNHNADPQNIDADVSFDVKENESEVHVSPSSRDKPKKHDEKAKREAIGKSHVDLSTGVRDLRDEFEEFFVNNTNGVNAASAPVTAVGPNSTNSTNSFNVAGPSDSVVSPNFEIGGKSSFVDPSQYPDDPDIPALEDIIYSDDEEDVGAEADFSNLETSITVNPILTTRVHKDHPVTQIIDLPNGKRAIGSKWVFRNKKDEIGIVIGNKARLAAQGHTQEEGIDYEEVFAPVSRIEAIRLFLAYAFFMGFMVYQIDVKSDFLYETIKEEVYVYQPLGFKDLDYPDKVYKVVKALYGLHQAPKAWYETLANYLLENGFERGKINQTLFIKKQNDGKSASTPIDTEKPLLNDPDVKRVFRYLKGKPHLGLWYPKDSPFNLMAYSDSDYAGESLDRKSTMGGCQFLGCRLISWQCKKQTIVATSSTKAEYVAAVLKYYRFKIRVNTPRCDEDSLELKELMVFLVPSCSKLMLFGLTKDVVHLMLLDCLPNEEIFAELARMRYEKPSTRGLPGMNLVLLWPWLSSALPQDDAKVEEDEDNEVSAAFIPHSPTPDTTPPPPQQEPIPSPPQAQSAQTSSPPQQQPSQIAKAYNLDLQHYEKVLSMQDTDEAEPTKVEEVLKVVTAAKLITEVVTTAAPITTDAQVPKASAPRRRRGVVIQDLRRQHQHQIDKEVEELKRHLQIIANDDDDVYTEATHLASKVPVVNYQIHHENNTLYYKIIRADGTHKLFLSFINLLKNFDKEDLETLWKLVKERFESTELKNFLDDFLLNILKIMFEKPNVKANMFLLVEKKYPLTYFTLEQMLNNVRLKVEEESEMSLELLRNKPDLETLSMDDLYNNLKIYEAEVMGSSSTTQNTQNVAFVSSNNTDSTNKVVNTAHGVSAANSKTNDSNLPNVDSLSDAVIYSFFTSQSNSPQLDNEDLKQIDPDDLEEMNFKWQMAMLTMRARRFLKKTGRNLGVKGAETIGFDKTKMECYNCHIRGHFAKECRASKHQDNRNREAPRRTVPVEDTTSNDLVSQCDGLGYDWSDHAEDGPTNFALMAHTSSSSSSSLNLDTEVSDSKDENEIETESNQIKPSFAKVKFVKPTEHVKSPRKFIKKKENNRQTKYPRKNSQSPRGNGENAVKSSACWIWRLTENVIDHNSKDSGSYMLKIFNYVDLQGRLKSDQGIFNSGCSRHMTGNKSFLTDYQEFDGGFVAFRGSPKGGKIYGKGKIKTGKLDFKDVYFVNELTFNLFSISQICDKKNCILFTKTECLVLSPDFMLLDENQVLLKVPRQNNMYSFDLKSVAPLRGLTCLFAKATIDESNLWNGRLGHINFKTMNKLVRENLVRGLTSKILENDHTCVACLKGKQHKASYKNNLAEAVNTACYVQSRVLVTKPYNKTPYELLLGRLLNIDFMKPFGCLVTILNTLDHIEKFEGKADERFLVGYSVNSKAFRIFNSRTRKVEENLHIKILENKPNVARRGLEWLFDIDSLTIYLNYEPVTTGNQINHDTGIEIHDSARQAGQEKASNHEYILLPFMPSLSTQSSNDKDADEVPGKGDKGVSKGSGFDDQERTDSSTQDVNTVGPSINTANININTGSLNINVVGSNDPSVLSLEETSIFDDVYDDREVGTEANTKNLELSIVVIQALTNPSWIEAMKKELLQFKLQKVWNLVDLPNGKRAIGTKWVFRKKKDKRGIVIRNTTRLVVQGYTQEEGIDYDEVFAHVVRIEAIRLFFAYASFMGFKLYQMDVKSAFLYGTIEEEVYVCQPPGFEDQHFPDKVYKVEKALYGLHQAPRAWSTKKLLCDEFEQMMHKRFQISSMRELTFFLGLQVKQKDDGIYISQDKYVADILKKFGFSLVKTASTPIEPNKALIKDAEDEDVNVHLYRSMIGSLMYLTASRPDKMFVFCACARFQVTPKTLHLHAVKRIFRYLKCHPKLGLWYAKDSLFVLEAFSDSDYAGSSLDRKSTTGGCQFLRKILILWQCKKQTVVANSTTEAEYVAAASCCGQDFAKVKTVNEDVQIRALVDEEKIIITEASIRRDLQLQDAEVTACLSNVAIFEELARMGVLSLEQINTNQAAKIEKLKKRVKKLEGKKKKGTHGLKRLYNRLAEIDADEDLSLDNETAQDQERMNDQDMFRINDLDGDEVVVDVSVGEKEERSEKVTEKEVSTADPVTTAGEVVTTADVEVSATLTTTTTDDDVTLAQTLIEIKAAKLKAHTTAATTVTTVSIRPKEKGIIMQLAKQLQTQEREQLSIEERSRLLAELIESKRKYFATKRAKEIKNKPPTKAQQKSIMCTYMKNMEGYKQRDFKGKSFDAIKKMFDKVYKRVNTFTDINTEIVEESLKKTQAEVTEGSSKRAGDEIGQESAKRQRLKKEDDFAELKRCLEIVFVDGGDVAIKSTPLSSKSPTIVDYKFHRERKKSYFKIIRVDGNSQNYLTFRKMFKNFNREDLEVLWSILKTKFKKTKPANDMDNLLFQTLKTMFEHHVDDNIWKYQQRAIKVHNWKLFDSCEVYCVTTKNMVYYLLVEKMYPFINNILH</sequence>
<reference evidence="5" key="1">
    <citation type="journal article" date="2019" name="Sci. Rep.">
        <title>Draft genome of Tanacetum cinerariifolium, the natural source of mosquito coil.</title>
        <authorList>
            <person name="Yamashiro T."/>
            <person name="Shiraishi A."/>
            <person name="Satake H."/>
            <person name="Nakayama K."/>
        </authorList>
    </citation>
    <scope>NUCLEOTIDE SEQUENCE</scope>
</reference>
<accession>A0A6L2KTR8</accession>
<dbReference type="Pfam" id="PF13976">
    <property type="entry name" value="gag_pre-integrs"/>
    <property type="match status" value="1"/>
</dbReference>
<feature type="compositionally biased region" description="Basic and acidic residues" evidence="3">
    <location>
        <begin position="199"/>
        <end position="210"/>
    </location>
</feature>
<feature type="region of interest" description="Disordered" evidence="3">
    <location>
        <begin position="524"/>
        <end position="552"/>
    </location>
</feature>
<evidence type="ECO:0000256" key="3">
    <source>
        <dbReference type="SAM" id="MobiDB-lite"/>
    </source>
</evidence>
<dbReference type="Pfam" id="PF07727">
    <property type="entry name" value="RVT_2"/>
    <property type="match status" value="3"/>
</dbReference>